<evidence type="ECO:0000313" key="2">
    <source>
        <dbReference type="EMBL" id="TVT25294.1"/>
    </source>
</evidence>
<dbReference type="AlphaFoldDB" id="A0A558ALZ8"/>
<feature type="domain" description="Bacterial EndoU nuclease" evidence="1">
    <location>
        <begin position="143"/>
        <end position="203"/>
    </location>
</feature>
<evidence type="ECO:0000313" key="3">
    <source>
        <dbReference type="Proteomes" id="UP000318578"/>
    </source>
</evidence>
<keyword evidence="3" id="KW-1185">Reference proteome</keyword>
<accession>A0A558ALZ8</accession>
<dbReference type="RefSeq" id="WP_144633263.1">
    <property type="nucleotide sequence ID" value="NZ_BNAX01000014.1"/>
</dbReference>
<dbReference type="GO" id="GO:0004519">
    <property type="term" value="F:endonuclease activity"/>
    <property type="evidence" value="ECO:0007669"/>
    <property type="project" value="InterPro"/>
</dbReference>
<name>A0A558ALZ8_9PSEU</name>
<dbReference type="Pfam" id="PF14436">
    <property type="entry name" value="EndoU_bacteria"/>
    <property type="match status" value="1"/>
</dbReference>
<dbReference type="OrthoDB" id="3615512at2"/>
<organism evidence="2 3">
    <name type="scientific">Amycolatopsis acidiphila</name>
    <dbReference type="NCBI Taxonomy" id="715473"/>
    <lineage>
        <taxon>Bacteria</taxon>
        <taxon>Bacillati</taxon>
        <taxon>Actinomycetota</taxon>
        <taxon>Actinomycetes</taxon>
        <taxon>Pseudonocardiales</taxon>
        <taxon>Pseudonocardiaceae</taxon>
        <taxon>Amycolatopsis</taxon>
    </lineage>
</organism>
<dbReference type="InterPro" id="IPR029501">
    <property type="entry name" value="EndoU_bac"/>
</dbReference>
<reference evidence="2 3" key="1">
    <citation type="submission" date="2019-07" db="EMBL/GenBank/DDBJ databases">
        <title>New species of Amycolatopsis and Streptomyces.</title>
        <authorList>
            <person name="Duangmal K."/>
            <person name="Teo W.F.A."/>
            <person name="Lipun K."/>
        </authorList>
    </citation>
    <scope>NUCLEOTIDE SEQUENCE [LARGE SCALE GENOMIC DNA]</scope>
    <source>
        <strain evidence="2 3">JCM 30562</strain>
    </source>
</reference>
<sequence>MFDIGESVSLAFDEQRRLRVMVPQEYLPLAAWLYTDAQPNISVLDQLGAALQQCRGEERTLVGNGCLVDFVNDVVVLESRYGVWPRKVLPQSVFWPVLNGLRSFLVGTAGQPALARPADYPLAVARVFEQQADDGRKPFLVNYTYFPPEWSDEEVREAGTGAWQSPTVVRDEATGVWSGMWRGLELAGYFQPRTGEVLTYFPVVSP</sequence>
<comment type="caution">
    <text evidence="2">The sequence shown here is derived from an EMBL/GenBank/DDBJ whole genome shotgun (WGS) entry which is preliminary data.</text>
</comment>
<evidence type="ECO:0000259" key="1">
    <source>
        <dbReference type="Pfam" id="PF14436"/>
    </source>
</evidence>
<proteinExistence type="predicted"/>
<dbReference type="Proteomes" id="UP000318578">
    <property type="component" value="Unassembled WGS sequence"/>
</dbReference>
<protein>
    <recommendedName>
        <fullName evidence="1">Bacterial EndoU nuclease domain-containing protein</fullName>
    </recommendedName>
</protein>
<dbReference type="EMBL" id="VJZA01000003">
    <property type="protein sequence ID" value="TVT25294.1"/>
    <property type="molecule type" value="Genomic_DNA"/>
</dbReference>
<gene>
    <name evidence="2" type="ORF">FNH06_03210</name>
</gene>